<dbReference type="InterPro" id="IPR009081">
    <property type="entry name" value="PP-bd_ACP"/>
</dbReference>
<comment type="cofactor">
    <cofactor evidence="1">
        <name>pantetheine 4'-phosphate</name>
        <dbReference type="ChEBI" id="CHEBI:47942"/>
    </cofactor>
</comment>
<dbReference type="InterPro" id="IPR010071">
    <property type="entry name" value="AA_adenyl_dom"/>
</dbReference>
<keyword evidence="7" id="KW-1185">Reference proteome</keyword>
<dbReference type="Gene3D" id="3.40.50.12780">
    <property type="entry name" value="N-terminal domain of ligase-like"/>
    <property type="match status" value="2"/>
</dbReference>
<protein>
    <submittedName>
        <fullName evidence="6">Amino acid adenylation domain-containing protein</fullName>
    </submittedName>
</protein>
<dbReference type="RefSeq" id="WP_151565987.1">
    <property type="nucleotide sequence ID" value="NZ_WBMT01000018.1"/>
</dbReference>
<dbReference type="Pfam" id="PF00550">
    <property type="entry name" value="PP-binding"/>
    <property type="match status" value="2"/>
</dbReference>
<dbReference type="InterPro" id="IPR042099">
    <property type="entry name" value="ANL_N_sf"/>
</dbReference>
<dbReference type="GO" id="GO:0008610">
    <property type="term" value="P:lipid biosynthetic process"/>
    <property type="evidence" value="ECO:0007669"/>
    <property type="project" value="UniProtKB-ARBA"/>
</dbReference>
<dbReference type="Pfam" id="PF13193">
    <property type="entry name" value="AMP-binding_C"/>
    <property type="match status" value="2"/>
</dbReference>
<dbReference type="PROSITE" id="PS50075">
    <property type="entry name" value="CARRIER"/>
    <property type="match status" value="2"/>
</dbReference>
<dbReference type="InterPro" id="IPR020845">
    <property type="entry name" value="AMP-binding_CS"/>
</dbReference>
<dbReference type="CDD" id="cd19531">
    <property type="entry name" value="LCL_NRPS-like"/>
    <property type="match status" value="1"/>
</dbReference>
<dbReference type="InterPro" id="IPR036736">
    <property type="entry name" value="ACP-like_sf"/>
</dbReference>
<reference evidence="6 7" key="1">
    <citation type="submission" date="2019-09" db="EMBL/GenBank/DDBJ databases">
        <title>Actinomadura physcomitrii sp. nov., a novel actinomycete isolated from moss [Physcomitrium sphaericum (Ludw) Fuernr].</title>
        <authorList>
            <person name="Zhuang X."/>
            <person name="Liu C."/>
        </authorList>
    </citation>
    <scope>NUCLEOTIDE SEQUENCE [LARGE SCALE GENOMIC DNA]</scope>
    <source>
        <strain evidence="6 7">HMC1</strain>
    </source>
</reference>
<dbReference type="InterPro" id="IPR000873">
    <property type="entry name" value="AMP-dep_synth/lig_dom"/>
</dbReference>
<dbReference type="GO" id="GO:0005737">
    <property type="term" value="C:cytoplasm"/>
    <property type="evidence" value="ECO:0007669"/>
    <property type="project" value="TreeGrafter"/>
</dbReference>
<feature type="region of interest" description="Disordered" evidence="4">
    <location>
        <begin position="500"/>
        <end position="528"/>
    </location>
</feature>
<dbReference type="InterPro" id="IPR001242">
    <property type="entry name" value="Condensation_dom"/>
</dbReference>
<dbReference type="OrthoDB" id="3671989at2"/>
<dbReference type="Gene3D" id="3.30.559.10">
    <property type="entry name" value="Chloramphenicol acetyltransferase-like domain"/>
    <property type="match status" value="1"/>
</dbReference>
<dbReference type="Gene3D" id="3.30.300.30">
    <property type="match status" value="2"/>
</dbReference>
<dbReference type="GO" id="GO:0044550">
    <property type="term" value="P:secondary metabolite biosynthetic process"/>
    <property type="evidence" value="ECO:0007669"/>
    <property type="project" value="TreeGrafter"/>
</dbReference>
<dbReference type="GO" id="GO:0003824">
    <property type="term" value="F:catalytic activity"/>
    <property type="evidence" value="ECO:0007669"/>
    <property type="project" value="InterPro"/>
</dbReference>
<evidence type="ECO:0000256" key="1">
    <source>
        <dbReference type="ARBA" id="ARBA00001957"/>
    </source>
</evidence>
<evidence type="ECO:0000259" key="5">
    <source>
        <dbReference type="PROSITE" id="PS50075"/>
    </source>
</evidence>
<evidence type="ECO:0000313" key="6">
    <source>
        <dbReference type="EMBL" id="KAB2343763.1"/>
    </source>
</evidence>
<dbReference type="GO" id="GO:0043041">
    <property type="term" value="P:amino acid activation for nonribosomal peptide biosynthetic process"/>
    <property type="evidence" value="ECO:0007669"/>
    <property type="project" value="TreeGrafter"/>
</dbReference>
<dbReference type="PROSITE" id="PS00012">
    <property type="entry name" value="PHOSPHOPANTETHEINE"/>
    <property type="match status" value="1"/>
</dbReference>
<name>A0A6H9YTM2_9ACTN</name>
<dbReference type="PANTHER" id="PTHR45527:SF1">
    <property type="entry name" value="FATTY ACID SYNTHASE"/>
    <property type="match status" value="1"/>
</dbReference>
<dbReference type="InterPro" id="IPR025110">
    <property type="entry name" value="AMP-bd_C"/>
</dbReference>
<feature type="domain" description="Carrier" evidence="5">
    <location>
        <begin position="525"/>
        <end position="599"/>
    </location>
</feature>
<dbReference type="InterPro" id="IPR023213">
    <property type="entry name" value="CAT-like_dom_sf"/>
</dbReference>
<keyword evidence="2" id="KW-0596">Phosphopantetheine</keyword>
<dbReference type="PROSITE" id="PS00455">
    <property type="entry name" value="AMP_BINDING"/>
    <property type="match status" value="1"/>
</dbReference>
<dbReference type="Pfam" id="PF00501">
    <property type="entry name" value="AMP-binding"/>
    <property type="match status" value="2"/>
</dbReference>
<accession>A0A6H9YTM2</accession>
<evidence type="ECO:0000256" key="2">
    <source>
        <dbReference type="ARBA" id="ARBA00022450"/>
    </source>
</evidence>
<evidence type="ECO:0000256" key="3">
    <source>
        <dbReference type="ARBA" id="ARBA00022553"/>
    </source>
</evidence>
<dbReference type="Proteomes" id="UP000468735">
    <property type="component" value="Unassembled WGS sequence"/>
</dbReference>
<dbReference type="EMBL" id="WBMT01000018">
    <property type="protein sequence ID" value="KAB2343763.1"/>
    <property type="molecule type" value="Genomic_DNA"/>
</dbReference>
<organism evidence="6 7">
    <name type="scientific">Actinomadura rudentiformis</name>
    <dbReference type="NCBI Taxonomy" id="359158"/>
    <lineage>
        <taxon>Bacteria</taxon>
        <taxon>Bacillati</taxon>
        <taxon>Actinomycetota</taxon>
        <taxon>Actinomycetes</taxon>
        <taxon>Streptosporangiales</taxon>
        <taxon>Thermomonosporaceae</taxon>
        <taxon>Actinomadura</taxon>
    </lineage>
</organism>
<dbReference type="SMART" id="SM00823">
    <property type="entry name" value="PKS_PP"/>
    <property type="match status" value="2"/>
</dbReference>
<dbReference type="NCBIfam" id="TIGR01733">
    <property type="entry name" value="AA-adenyl-dom"/>
    <property type="match status" value="2"/>
</dbReference>
<dbReference type="Pfam" id="PF00668">
    <property type="entry name" value="Condensation"/>
    <property type="match status" value="1"/>
</dbReference>
<dbReference type="CDD" id="cd05930">
    <property type="entry name" value="A_NRPS"/>
    <property type="match status" value="2"/>
</dbReference>
<dbReference type="PANTHER" id="PTHR45527">
    <property type="entry name" value="NONRIBOSOMAL PEPTIDE SYNTHETASE"/>
    <property type="match status" value="1"/>
</dbReference>
<gene>
    <name evidence="6" type="ORF">F8566_34190</name>
</gene>
<dbReference type="InterPro" id="IPR020806">
    <property type="entry name" value="PKS_PP-bd"/>
</dbReference>
<dbReference type="SUPFAM" id="SSF56801">
    <property type="entry name" value="Acetyl-CoA synthetase-like"/>
    <property type="match status" value="2"/>
</dbReference>
<comment type="caution">
    <text evidence="6">The sequence shown here is derived from an EMBL/GenBank/DDBJ whole genome shotgun (WGS) entry which is preliminary data.</text>
</comment>
<proteinExistence type="predicted"/>
<dbReference type="InterPro" id="IPR045851">
    <property type="entry name" value="AMP-bd_C_sf"/>
</dbReference>
<dbReference type="Gene3D" id="3.30.559.30">
    <property type="entry name" value="Nonribosomal peptide synthetase, condensation domain"/>
    <property type="match status" value="1"/>
</dbReference>
<dbReference type="InterPro" id="IPR006162">
    <property type="entry name" value="Ppantetheine_attach_site"/>
</dbReference>
<evidence type="ECO:0000313" key="7">
    <source>
        <dbReference type="Proteomes" id="UP000468735"/>
    </source>
</evidence>
<feature type="compositionally biased region" description="Low complexity" evidence="4">
    <location>
        <begin position="514"/>
        <end position="523"/>
    </location>
</feature>
<keyword evidence="3" id="KW-0597">Phosphoprotein</keyword>
<sequence>MSDLCVHQLIEAQAARTPDAPAIMSGDGVLSFRQLDERAGELADRLAVRGVRPEVRVGVAVEQSARWLVTVLAVWKAGGVYVPLDAALPAGLVAGMLADAEVELVLRGGPERTFDGAGFSVVDLADLMAEPVGSAEPDPTGARPALWPGNLAYCAFTSGSTGRPKAVGVSHASLAQHAAAIQAELGLRSSDRFLQFTSMHIDASLEEILPAWLAGAAVVLPDTPRPTSVELTDVMKARGATMVSLPSNYWHQWVDDLVAGIVSLPDSLRTVFVGGDKLRMDRLAVWVEAVGSRPVDFIADYGPTETTISCTTYRPDPANLPDVGLVPIGRPLPGVTVYLLDDELAPVADGEPGDVWIAGFGLARGYLGAPSTTADRFWPDPFGPPGARMYRTGDRANRLPDGNLQFLGRSDRQVKIRGFRVEPGQVENAVRACAGVRDAVVVAADDPVSGARLIAYVEGEHTPAADAALRAELADRLPAVMLPRTIVWLDRIPRSPLNRKVLPSELPPPPPAAPASADAGEPDTATSSGVEGVVARLVADVLGRPVGADEDFFAVGGDSLRGLQLLSGIARATGAALSFNELRSAPTVTALAALVKGTSWRDTGGGIVAASGEHDEWRPASRGQAALWYLDRLQHGVATYAVPLGYWISGPLDIERMDAALTALAERHEALRTTLAERDGRVWSRLQPPEPVRTEVRSVADRAAAVRLAEAEAARPFDLSAGPLVRSCCYRVDDEQHLWLLDVHHSVFDAWSLGVFWREFAALYQDRPLPAPSVRFADYVAWQERWLGSEEAAGQRRYWAEQLDGDAPVLEPGRPTGEEGHAGFSIPLELAGVGLAAVERVARAYGSTPFGVLLAGFLGTLHRMTGGADDVVVGVPMAGRVRPGTEDLIGYLVNTVPLRMRFTPGMRFRDLVERTDAALAEALSRQDLPFAEMVGGLSSGGADNPVFQTMFVFESTPMDGGGEIHGLQIAEQPIHSGTAKVALTCTLRLDGGTLAGEVEYATRRFDRQSAGRWQEALLTLLESALADPSARLAELPLLPAASVTAQLAAINAGHEDRVAAGTLLHDGFHAALARDPDAVAVQAWTSSVSYADLDARAEAVATALAAAGIGPESLVGVCVPRSVESIAALLGVLRAGAGFVPLDAGYPAERLRWMAADCEMAAVIAAGPPPAGLEGLPIVDAAAPIADAAAPDRSHRRIHPRNTAFVYYTSGSTGRPKGVVIDHGCAASRVEWIARRYELEPGRRVVHKTPLIFDVAIWEIFATLAAGATVELAEAGSETDVPYLAELLAEPGTVLAHFVPSMLDMYLATVPATKYPDLGCVQTSGEAVPAALLERFAAHFDLDLHNAYGQTETSEVALWTGRAWPAGGGVPMGRAVNGYRLYVLDEALRPIPPGVVGELYVAGVNGLARGYLGRPELTAQRFLPHPCPVVPGERLYRTGDLASLDDDGLLHYAGRADHQAKVRGVRVEPGEIETVLDSHPAVERAVVAIREDEPGVKEIVAYVVGPDAFIPEVAEYLAGYLSQYLLPAVYVKLDALPLTPSGKVDREALPVPTIRDREARTGVSEVTSLIEAEVAEVWCDLLQVNQVGRNQSFFSVGGTSLSALQMLHRIKTRFGVSITVREFFDAPTIAGVAGYLETALAAEVATMSDDDVAERLGDPGGVSR</sequence>
<dbReference type="Gene3D" id="1.10.1200.10">
    <property type="entry name" value="ACP-like"/>
    <property type="match status" value="2"/>
</dbReference>
<dbReference type="SUPFAM" id="SSF52777">
    <property type="entry name" value="CoA-dependent acyltransferases"/>
    <property type="match status" value="2"/>
</dbReference>
<dbReference type="SUPFAM" id="SSF47336">
    <property type="entry name" value="ACP-like"/>
    <property type="match status" value="2"/>
</dbReference>
<evidence type="ECO:0000256" key="4">
    <source>
        <dbReference type="SAM" id="MobiDB-lite"/>
    </source>
</evidence>
<feature type="domain" description="Carrier" evidence="5">
    <location>
        <begin position="1565"/>
        <end position="1640"/>
    </location>
</feature>
<dbReference type="GO" id="GO:0031177">
    <property type="term" value="F:phosphopantetheine binding"/>
    <property type="evidence" value="ECO:0007669"/>
    <property type="project" value="InterPro"/>
</dbReference>